<feature type="compositionally biased region" description="Polar residues" evidence="1">
    <location>
        <begin position="262"/>
        <end position="279"/>
    </location>
</feature>
<feature type="region of interest" description="Disordered" evidence="1">
    <location>
        <begin position="199"/>
        <end position="300"/>
    </location>
</feature>
<keyword evidence="4" id="KW-1185">Reference proteome</keyword>
<keyword evidence="2" id="KW-0812">Transmembrane</keyword>
<name>A0A8J8NL17_HALGN</name>
<dbReference type="EMBL" id="RRYP01011935">
    <property type="protein sequence ID" value="TNV77422.1"/>
    <property type="molecule type" value="Genomic_DNA"/>
</dbReference>
<evidence type="ECO:0000256" key="2">
    <source>
        <dbReference type="SAM" id="Phobius"/>
    </source>
</evidence>
<comment type="caution">
    <text evidence="3">The sequence shown here is derived from an EMBL/GenBank/DDBJ whole genome shotgun (WGS) entry which is preliminary data.</text>
</comment>
<evidence type="ECO:0000313" key="4">
    <source>
        <dbReference type="Proteomes" id="UP000785679"/>
    </source>
</evidence>
<evidence type="ECO:0000256" key="1">
    <source>
        <dbReference type="SAM" id="MobiDB-lite"/>
    </source>
</evidence>
<protein>
    <submittedName>
        <fullName evidence="3">Uncharacterized protein</fullName>
    </submittedName>
</protein>
<feature type="transmembrane region" description="Helical" evidence="2">
    <location>
        <begin position="44"/>
        <end position="66"/>
    </location>
</feature>
<gene>
    <name evidence="3" type="ORF">FGO68_gene1219</name>
</gene>
<proteinExistence type="predicted"/>
<feature type="compositionally biased region" description="Low complexity" evidence="1">
    <location>
        <begin position="75"/>
        <end position="89"/>
    </location>
</feature>
<feature type="region of interest" description="Disordered" evidence="1">
    <location>
        <begin position="75"/>
        <end position="95"/>
    </location>
</feature>
<feature type="compositionally biased region" description="Basic and acidic residues" evidence="1">
    <location>
        <begin position="206"/>
        <end position="221"/>
    </location>
</feature>
<feature type="compositionally biased region" description="Polar residues" evidence="1">
    <location>
        <begin position="222"/>
        <end position="254"/>
    </location>
</feature>
<keyword evidence="2" id="KW-0472">Membrane</keyword>
<dbReference type="AlphaFoldDB" id="A0A8J8NL17"/>
<reference evidence="3" key="1">
    <citation type="submission" date="2019-06" db="EMBL/GenBank/DDBJ databases">
        <authorList>
            <person name="Zheng W."/>
        </authorList>
    </citation>
    <scope>NUCLEOTIDE SEQUENCE</scope>
    <source>
        <strain evidence="3">QDHG01</strain>
    </source>
</reference>
<evidence type="ECO:0000313" key="3">
    <source>
        <dbReference type="EMBL" id="TNV77422.1"/>
    </source>
</evidence>
<feature type="compositionally biased region" description="Polar residues" evidence="1">
    <location>
        <begin position="290"/>
        <end position="300"/>
    </location>
</feature>
<keyword evidence="2" id="KW-1133">Transmembrane helix</keyword>
<accession>A0A8J8NL17</accession>
<dbReference type="Proteomes" id="UP000785679">
    <property type="component" value="Unassembled WGS sequence"/>
</dbReference>
<organism evidence="3 4">
    <name type="scientific">Halteria grandinella</name>
    <dbReference type="NCBI Taxonomy" id="5974"/>
    <lineage>
        <taxon>Eukaryota</taxon>
        <taxon>Sar</taxon>
        <taxon>Alveolata</taxon>
        <taxon>Ciliophora</taxon>
        <taxon>Intramacronucleata</taxon>
        <taxon>Spirotrichea</taxon>
        <taxon>Stichotrichia</taxon>
        <taxon>Sporadotrichida</taxon>
        <taxon>Halteriidae</taxon>
        <taxon>Halteria</taxon>
    </lineage>
</organism>
<sequence length="300" mass="34184">MQVRNLQLNASEQYLSQLNMQDALQGNNSESQDGFSDNLDFNRIFMMGFAAGLICGLILAMITSIIKSKYKKKTQIQSTGQQEQSQRTTPMSSEKNGYLTQGNVILTQVELVKGFAPASQFKESNLKSAKENVTIAEQQLQSKVIKQDNKIIDEEHLNMQVEDIENSPTYRQIYHDDRFNPSTPTQCLMPIAKIETFVASTPRQNQHNEKSRFRPKPDTQHSQRGLSKQSQNQLVTPSDTRQPSKNKNCSALSQKSKHQTRPSDQMQPQQVQRNQSSMRNLYCPKMFFNENASQATENNQ</sequence>